<evidence type="ECO:0000313" key="8">
    <source>
        <dbReference type="EMBL" id="HIR55871.1"/>
    </source>
</evidence>
<comment type="caution">
    <text evidence="7">Lacks conserved residue(s) required for the propagation of feature annotation.</text>
</comment>
<dbReference type="AlphaFoldDB" id="A0A9D1DN62"/>
<dbReference type="InterPro" id="IPR015942">
    <property type="entry name" value="Asp/Glu/hydantoin_racemase"/>
</dbReference>
<organism evidence="8 9">
    <name type="scientific">Candidatus Scatomorpha intestinigallinarum</name>
    <dbReference type="NCBI Taxonomy" id="2840923"/>
    <lineage>
        <taxon>Bacteria</taxon>
        <taxon>Bacillati</taxon>
        <taxon>Bacillota</taxon>
        <taxon>Clostridia</taxon>
        <taxon>Eubacteriales</taxon>
        <taxon>Candidatus Scatomorpha</taxon>
    </lineage>
</organism>
<dbReference type="InterPro" id="IPR001920">
    <property type="entry name" value="Asp/Glu_race"/>
</dbReference>
<reference evidence="8" key="1">
    <citation type="submission" date="2020-10" db="EMBL/GenBank/DDBJ databases">
        <authorList>
            <person name="Gilroy R."/>
        </authorList>
    </citation>
    <scope>NUCLEOTIDE SEQUENCE</scope>
    <source>
        <strain evidence="8">ChiGjej3B3-7149</strain>
    </source>
</reference>
<dbReference type="FunFam" id="3.40.50.1860:FF:000001">
    <property type="entry name" value="Glutamate racemase"/>
    <property type="match status" value="1"/>
</dbReference>
<dbReference type="HAMAP" id="MF_00258">
    <property type="entry name" value="Glu_racemase"/>
    <property type="match status" value="1"/>
</dbReference>
<dbReference type="InterPro" id="IPR033134">
    <property type="entry name" value="Asp/Glu_racemase_AS_2"/>
</dbReference>
<accession>A0A9D1DN62</accession>
<dbReference type="GO" id="GO:0009252">
    <property type="term" value="P:peptidoglycan biosynthetic process"/>
    <property type="evidence" value="ECO:0007669"/>
    <property type="project" value="UniProtKB-UniRule"/>
</dbReference>
<name>A0A9D1DN62_9FIRM</name>
<gene>
    <name evidence="7" type="primary">murI</name>
    <name evidence="8" type="ORF">IAD36_09790</name>
</gene>
<evidence type="ECO:0000256" key="5">
    <source>
        <dbReference type="ARBA" id="ARBA00023235"/>
    </source>
</evidence>
<feature type="binding site" evidence="7">
    <location>
        <begin position="10"/>
        <end position="11"/>
    </location>
    <ligand>
        <name>substrate</name>
    </ligand>
</feature>
<comment type="catalytic activity">
    <reaction evidence="1 7">
        <text>L-glutamate = D-glutamate</text>
        <dbReference type="Rhea" id="RHEA:12813"/>
        <dbReference type="ChEBI" id="CHEBI:29985"/>
        <dbReference type="ChEBI" id="CHEBI:29986"/>
        <dbReference type="EC" id="5.1.1.3"/>
    </reaction>
</comment>
<dbReference type="GO" id="GO:0008881">
    <property type="term" value="F:glutamate racemase activity"/>
    <property type="evidence" value="ECO:0007669"/>
    <property type="project" value="UniProtKB-UniRule"/>
</dbReference>
<dbReference type="PROSITE" id="PS00924">
    <property type="entry name" value="ASP_GLU_RACEMASE_2"/>
    <property type="match status" value="1"/>
</dbReference>
<feature type="binding site" evidence="7">
    <location>
        <begin position="187"/>
        <end position="188"/>
    </location>
    <ligand>
        <name>substrate</name>
    </ligand>
</feature>
<feature type="active site" description="Proton donor/acceptor" evidence="7">
    <location>
        <position position="186"/>
    </location>
</feature>
<dbReference type="Proteomes" id="UP000824238">
    <property type="component" value="Unassembled WGS sequence"/>
</dbReference>
<evidence type="ECO:0000256" key="6">
    <source>
        <dbReference type="ARBA" id="ARBA00023316"/>
    </source>
</evidence>
<sequence length="269" mass="28205">MDYRPVGIFDSGMGGLTAVRVLREMLPGEDIAYLGDTARVPYGGRSVEELRRIAESDARFLRAREIKAMLVACGTVSSNCLGEVEATAGVPVIGVVKPAAAEAAAATKNGKIGVLSTVATMRSGAFVRELLRLSPELEVTSSGSPLLVPLVEAGRADPEDAEVASAVEESLREVRAAGVDTLILGCTHFPLLSEAIAAYMGEGVTLIDSGAAGARALAQLLAEKGLRSPRRSFGRTACYASGDAGEFARVAEIFLKRDFSRTTFKTAVL</sequence>
<evidence type="ECO:0000313" key="9">
    <source>
        <dbReference type="Proteomes" id="UP000824238"/>
    </source>
</evidence>
<feature type="active site" description="Proton donor/acceptor" evidence="7">
    <location>
        <position position="73"/>
    </location>
</feature>
<comment type="similarity">
    <text evidence="7">Belongs to the aspartate/glutamate racemases family.</text>
</comment>
<comment type="caution">
    <text evidence="8">The sequence shown here is derived from an EMBL/GenBank/DDBJ whole genome shotgun (WGS) entry which is preliminary data.</text>
</comment>
<evidence type="ECO:0000256" key="1">
    <source>
        <dbReference type="ARBA" id="ARBA00001602"/>
    </source>
</evidence>
<dbReference type="NCBIfam" id="TIGR00067">
    <property type="entry name" value="glut_race"/>
    <property type="match status" value="1"/>
</dbReference>
<dbReference type="EMBL" id="DVHH01000235">
    <property type="protein sequence ID" value="HIR55871.1"/>
    <property type="molecule type" value="Genomic_DNA"/>
</dbReference>
<proteinExistence type="inferred from homology"/>
<evidence type="ECO:0000256" key="2">
    <source>
        <dbReference type="ARBA" id="ARBA00013090"/>
    </source>
</evidence>
<evidence type="ECO:0000256" key="4">
    <source>
        <dbReference type="ARBA" id="ARBA00022984"/>
    </source>
</evidence>
<dbReference type="Gene3D" id="3.40.50.1860">
    <property type="match status" value="2"/>
</dbReference>
<comment type="pathway">
    <text evidence="7">Cell wall biogenesis; peptidoglycan biosynthesis.</text>
</comment>
<dbReference type="PANTHER" id="PTHR21198">
    <property type="entry name" value="GLUTAMATE RACEMASE"/>
    <property type="match status" value="1"/>
</dbReference>
<comment type="function">
    <text evidence="7">Provides the (R)-glutamate required for cell wall biosynthesis.</text>
</comment>
<protein>
    <recommendedName>
        <fullName evidence="2 7">Glutamate racemase</fullName>
        <ecNumber evidence="2 7">5.1.1.3</ecNumber>
    </recommendedName>
</protein>
<keyword evidence="4 7" id="KW-0573">Peptidoglycan synthesis</keyword>
<keyword evidence="3 7" id="KW-0133">Cell shape</keyword>
<evidence type="ECO:0000256" key="7">
    <source>
        <dbReference type="HAMAP-Rule" id="MF_00258"/>
    </source>
</evidence>
<dbReference type="Pfam" id="PF01177">
    <property type="entry name" value="Asp_Glu_race"/>
    <property type="match status" value="1"/>
</dbReference>
<dbReference type="EC" id="5.1.1.3" evidence="2 7"/>
<keyword evidence="5 7" id="KW-0413">Isomerase</keyword>
<feature type="binding site" evidence="7">
    <location>
        <begin position="42"/>
        <end position="43"/>
    </location>
    <ligand>
        <name>substrate</name>
    </ligand>
</feature>
<dbReference type="GO" id="GO:0008360">
    <property type="term" value="P:regulation of cell shape"/>
    <property type="evidence" value="ECO:0007669"/>
    <property type="project" value="UniProtKB-KW"/>
</dbReference>
<dbReference type="PANTHER" id="PTHR21198:SF2">
    <property type="entry name" value="GLUTAMATE RACEMASE"/>
    <property type="match status" value="1"/>
</dbReference>
<evidence type="ECO:0000256" key="3">
    <source>
        <dbReference type="ARBA" id="ARBA00022960"/>
    </source>
</evidence>
<dbReference type="GO" id="GO:0071555">
    <property type="term" value="P:cell wall organization"/>
    <property type="evidence" value="ECO:0007669"/>
    <property type="project" value="UniProtKB-KW"/>
</dbReference>
<dbReference type="InterPro" id="IPR004391">
    <property type="entry name" value="Glu_race"/>
</dbReference>
<keyword evidence="6 7" id="KW-0961">Cell wall biogenesis/degradation</keyword>
<reference evidence="8" key="2">
    <citation type="journal article" date="2021" name="PeerJ">
        <title>Extensive microbial diversity within the chicken gut microbiome revealed by metagenomics and culture.</title>
        <authorList>
            <person name="Gilroy R."/>
            <person name="Ravi A."/>
            <person name="Getino M."/>
            <person name="Pursley I."/>
            <person name="Horton D.L."/>
            <person name="Alikhan N.F."/>
            <person name="Baker D."/>
            <person name="Gharbi K."/>
            <person name="Hall N."/>
            <person name="Watson M."/>
            <person name="Adriaenssens E.M."/>
            <person name="Foster-Nyarko E."/>
            <person name="Jarju S."/>
            <person name="Secka A."/>
            <person name="Antonio M."/>
            <person name="Oren A."/>
            <person name="Chaudhuri R.R."/>
            <person name="La Ragione R."/>
            <person name="Hildebrand F."/>
            <person name="Pallen M.J."/>
        </authorList>
    </citation>
    <scope>NUCLEOTIDE SEQUENCE</scope>
    <source>
        <strain evidence="8">ChiGjej3B3-7149</strain>
    </source>
</reference>
<dbReference type="SUPFAM" id="SSF53681">
    <property type="entry name" value="Aspartate/glutamate racemase"/>
    <property type="match status" value="2"/>
</dbReference>